<reference evidence="2 3" key="1">
    <citation type="submission" date="2018-11" db="EMBL/GenBank/DDBJ databases">
        <title>Genome sequencing of Lachnoanaerobaculum sp. KCOM 2030 (= ChDC B114).</title>
        <authorList>
            <person name="Kook J.-K."/>
            <person name="Park S.-N."/>
            <person name="Lim Y.K."/>
        </authorList>
    </citation>
    <scope>NUCLEOTIDE SEQUENCE [LARGE SCALE GENOMIC DNA]</scope>
    <source>
        <strain evidence="2 3">KCOM 2030</strain>
    </source>
</reference>
<organism evidence="2 3">
    <name type="scientific">Lachnoanaerobaculum gingivalis</name>
    <dbReference type="NCBI Taxonomy" id="2490855"/>
    <lineage>
        <taxon>Bacteria</taxon>
        <taxon>Bacillati</taxon>
        <taxon>Bacillota</taxon>
        <taxon>Clostridia</taxon>
        <taxon>Lachnospirales</taxon>
        <taxon>Lachnospiraceae</taxon>
        <taxon>Lachnoanaerobaculum</taxon>
    </lineage>
</organism>
<dbReference type="InterPro" id="IPR003141">
    <property type="entry name" value="Pol/His_phosphatase_N"/>
</dbReference>
<dbReference type="PANTHER" id="PTHR42924:SF3">
    <property type="entry name" value="POLYMERASE_HISTIDINOL PHOSPHATASE N-TERMINAL DOMAIN-CONTAINING PROTEIN"/>
    <property type="match status" value="1"/>
</dbReference>
<protein>
    <submittedName>
        <fullName evidence="2">PHP domain-containing protein</fullName>
    </submittedName>
</protein>
<dbReference type="EMBL" id="RRCO01000002">
    <property type="protein sequence ID" value="RRJ25843.1"/>
    <property type="molecule type" value="Genomic_DNA"/>
</dbReference>
<accession>A0A3P3QZS3</accession>
<dbReference type="Gene3D" id="3.20.20.140">
    <property type="entry name" value="Metal-dependent hydrolases"/>
    <property type="match status" value="1"/>
</dbReference>
<comment type="caution">
    <text evidence="2">The sequence shown here is derived from an EMBL/GenBank/DDBJ whole genome shotgun (WGS) entry which is preliminary data.</text>
</comment>
<dbReference type="InterPro" id="IPR004013">
    <property type="entry name" value="PHP_dom"/>
</dbReference>
<dbReference type="Proteomes" id="UP000272490">
    <property type="component" value="Unassembled WGS sequence"/>
</dbReference>
<dbReference type="SMART" id="SM00481">
    <property type="entry name" value="POLIIIAc"/>
    <property type="match status" value="1"/>
</dbReference>
<dbReference type="CDD" id="cd07438">
    <property type="entry name" value="PHP_HisPPase_AMP"/>
    <property type="match status" value="1"/>
</dbReference>
<dbReference type="OrthoDB" id="9804333at2"/>
<proteinExistence type="predicted"/>
<dbReference type="Gene3D" id="1.10.150.650">
    <property type="match status" value="1"/>
</dbReference>
<dbReference type="Pfam" id="PF02811">
    <property type="entry name" value="PHP"/>
    <property type="match status" value="1"/>
</dbReference>
<evidence type="ECO:0000259" key="1">
    <source>
        <dbReference type="SMART" id="SM00481"/>
    </source>
</evidence>
<name>A0A3P3QZS3_9FIRM</name>
<dbReference type="GO" id="GO:0035312">
    <property type="term" value="F:5'-3' DNA exonuclease activity"/>
    <property type="evidence" value="ECO:0007669"/>
    <property type="project" value="TreeGrafter"/>
</dbReference>
<evidence type="ECO:0000313" key="2">
    <source>
        <dbReference type="EMBL" id="RRJ25843.1"/>
    </source>
</evidence>
<dbReference type="InterPro" id="IPR052018">
    <property type="entry name" value="PHP_domain"/>
</dbReference>
<sequence length="292" mass="32816">MKENFKYIDLHTHSTASDGTCSPTEVAISAKKASLSLIALTDHDTMSGVEECFKKGLELDLSVIAGVEMSCVYKEKEIHILGYLLPSSISERELNIPKEIFDDLSFFAKERAERNAEIIRRFKNDGIIILENDLNNSNQNTQITRAHFANALIKLGLVKSKSEAFDKYLEYGGKYIPVKNITTTRCMEFLKKHNFFISLAHPFQYKFSDEDLNTLISHLIELGLDGIEVYHSTHSASDIKKLMLLANKYKLFPTGGSDFHGGNKPGLDIGKGYGDLKIPFELLENILTNKSN</sequence>
<feature type="domain" description="Polymerase/histidinol phosphatase N-terminal" evidence="1">
    <location>
        <begin position="8"/>
        <end position="73"/>
    </location>
</feature>
<dbReference type="AlphaFoldDB" id="A0A3P3QZS3"/>
<dbReference type="GO" id="GO:0004534">
    <property type="term" value="F:5'-3' RNA exonuclease activity"/>
    <property type="evidence" value="ECO:0007669"/>
    <property type="project" value="TreeGrafter"/>
</dbReference>
<dbReference type="SUPFAM" id="SSF89550">
    <property type="entry name" value="PHP domain-like"/>
    <property type="match status" value="1"/>
</dbReference>
<dbReference type="InterPro" id="IPR016195">
    <property type="entry name" value="Pol/histidinol_Pase-like"/>
</dbReference>
<keyword evidence="3" id="KW-1185">Reference proteome</keyword>
<dbReference type="RefSeq" id="WP_128673659.1">
    <property type="nucleotide sequence ID" value="NZ_RRCO01000002.1"/>
</dbReference>
<dbReference type="PANTHER" id="PTHR42924">
    <property type="entry name" value="EXONUCLEASE"/>
    <property type="match status" value="1"/>
</dbReference>
<gene>
    <name evidence="2" type="ORF">EHV10_04690</name>
</gene>
<evidence type="ECO:0000313" key="3">
    <source>
        <dbReference type="Proteomes" id="UP000272490"/>
    </source>
</evidence>